<dbReference type="Gene3D" id="1.10.260.40">
    <property type="entry name" value="lambda repressor-like DNA-binding domains"/>
    <property type="match status" value="1"/>
</dbReference>
<evidence type="ECO:0000313" key="6">
    <source>
        <dbReference type="EMBL" id="EEP21144.1"/>
    </source>
</evidence>
<dbReference type="InterPro" id="IPR010982">
    <property type="entry name" value="Lambda_DNA-bd_dom_sf"/>
</dbReference>
<feature type="domain" description="HTH lacI-type" evidence="4">
    <location>
        <begin position="29"/>
        <end position="83"/>
    </location>
</feature>
<dbReference type="InterPro" id="IPR001387">
    <property type="entry name" value="Cro/C1-type_HTH"/>
</dbReference>
<gene>
    <name evidence="6" type="ORF">BIFANG_02501</name>
</gene>
<dbReference type="Pfam" id="PF13377">
    <property type="entry name" value="Peripla_BP_3"/>
    <property type="match status" value="1"/>
</dbReference>
<evidence type="ECO:0000313" key="7">
    <source>
        <dbReference type="Proteomes" id="UP000006408"/>
    </source>
</evidence>
<dbReference type="InterPro" id="IPR046335">
    <property type="entry name" value="LacI/GalR-like_sensor"/>
</dbReference>
<dbReference type="PATRIC" id="fig|518635.7.peg.455"/>
<dbReference type="CDD" id="cd01392">
    <property type="entry name" value="HTH_LacI"/>
    <property type="match status" value="1"/>
</dbReference>
<evidence type="ECO:0000259" key="4">
    <source>
        <dbReference type="PROSITE" id="PS50932"/>
    </source>
</evidence>
<dbReference type="PROSITE" id="PS50943">
    <property type="entry name" value="HTH_CROC1"/>
    <property type="match status" value="1"/>
</dbReference>
<keyword evidence="2" id="KW-0238">DNA-binding</keyword>
<reference evidence="6" key="1">
    <citation type="submission" date="2009-04" db="EMBL/GenBank/DDBJ databases">
        <authorList>
            <person name="Weinstock G."/>
            <person name="Sodergren E."/>
            <person name="Clifton S."/>
            <person name="Fulton L."/>
            <person name="Fulton B."/>
            <person name="Courtney L."/>
            <person name="Fronick C."/>
            <person name="Harrison M."/>
            <person name="Strong C."/>
            <person name="Farmer C."/>
            <person name="Delahaunty K."/>
            <person name="Markovic C."/>
            <person name="Hall O."/>
            <person name="Minx P."/>
            <person name="Tomlinson C."/>
            <person name="Mitreva M."/>
            <person name="Nelson J."/>
            <person name="Hou S."/>
            <person name="Wollam A."/>
            <person name="Pepin K.H."/>
            <person name="Johnson M."/>
            <person name="Bhonagiri V."/>
            <person name="Nash W.E."/>
            <person name="Warren W."/>
            <person name="Chinwalla A."/>
            <person name="Mardis E.R."/>
            <person name="Wilson R.K."/>
        </authorList>
    </citation>
    <scope>NUCLEOTIDE SEQUENCE [LARGE SCALE GENOMIC DNA]</scope>
    <source>
        <strain evidence="6">DSM 20098</strain>
    </source>
</reference>
<dbReference type="SUPFAM" id="SSF53822">
    <property type="entry name" value="Periplasmic binding protein-like I"/>
    <property type="match status" value="1"/>
</dbReference>
<accession>C4FDW3</accession>
<dbReference type="Proteomes" id="UP000006408">
    <property type="component" value="Unassembled WGS sequence"/>
</dbReference>
<dbReference type="HOGENOM" id="CLU_037628_6_1_11"/>
<evidence type="ECO:0000256" key="2">
    <source>
        <dbReference type="ARBA" id="ARBA00023125"/>
    </source>
</evidence>
<dbReference type="PROSITE" id="PS50932">
    <property type="entry name" value="HTH_LACI_2"/>
    <property type="match status" value="1"/>
</dbReference>
<dbReference type="SUPFAM" id="SSF47413">
    <property type="entry name" value="lambda repressor-like DNA-binding domains"/>
    <property type="match status" value="1"/>
</dbReference>
<dbReference type="InterPro" id="IPR000843">
    <property type="entry name" value="HTH_LacI"/>
</dbReference>
<dbReference type="PROSITE" id="PS00356">
    <property type="entry name" value="HTH_LACI_1"/>
    <property type="match status" value="1"/>
</dbReference>
<dbReference type="Pfam" id="PF00356">
    <property type="entry name" value="LacI"/>
    <property type="match status" value="1"/>
</dbReference>
<dbReference type="Gene3D" id="3.40.50.2300">
    <property type="match status" value="2"/>
</dbReference>
<dbReference type="GO" id="GO:0000976">
    <property type="term" value="F:transcription cis-regulatory region binding"/>
    <property type="evidence" value="ECO:0007669"/>
    <property type="project" value="TreeGrafter"/>
</dbReference>
<organism evidence="6 7">
    <name type="scientific">Bifidobacterium angulatum DSM 20098 = JCM 7096</name>
    <dbReference type="NCBI Taxonomy" id="518635"/>
    <lineage>
        <taxon>Bacteria</taxon>
        <taxon>Bacillati</taxon>
        <taxon>Actinomycetota</taxon>
        <taxon>Actinomycetes</taxon>
        <taxon>Bifidobacteriales</taxon>
        <taxon>Bifidobacteriaceae</taxon>
        <taxon>Bifidobacterium</taxon>
    </lineage>
</organism>
<feature type="domain" description="HTH cro/C1-type" evidence="5">
    <location>
        <begin position="32"/>
        <end position="77"/>
    </location>
</feature>
<evidence type="ECO:0000259" key="5">
    <source>
        <dbReference type="PROSITE" id="PS50943"/>
    </source>
</evidence>
<name>C4FDW3_9BIFI</name>
<keyword evidence="3" id="KW-0804">Transcription</keyword>
<sequence>MLVFIYVQWETGIVQCGCRKLGKGACGMAGIKDVARAAGVSVSTVSYVLSGKRSISVKTADKVMAAVEKLGYTPDASARKMRGVRNQIIALSAPIRGDINQAKYNAYFLHTAWQAKDRGYDVLLLTGEDAVGDLRRVTQSNLVDGVVLLDIEEHDVRAAEAGLYSKPCVAIGLPSEHGDCACVDIDFTMAGRQAADCLYSKGHRKVVFLRDNEADYERGSGYVLLFRESLMAHAKELGLRIVESSKHGFDQFDAATFVHDVFDVEDRPTAIINQASANVLNQVLQELQSAGLSVPDNVSVLSCGTYFEGELMTQPITEMPVMPQELCFKAVELLVNAIESHTDIRGVVELSRPAMHRHGSVAEVDVGEQ</sequence>
<dbReference type="SMART" id="SM00354">
    <property type="entry name" value="HTH_LACI"/>
    <property type="match status" value="1"/>
</dbReference>
<proteinExistence type="predicted"/>
<dbReference type="PANTHER" id="PTHR30146:SF153">
    <property type="entry name" value="LACTOSE OPERON REPRESSOR"/>
    <property type="match status" value="1"/>
</dbReference>
<protein>
    <submittedName>
        <fullName evidence="6">Transcriptional regulator, LacI family</fullName>
    </submittedName>
</protein>
<dbReference type="GO" id="GO:0003700">
    <property type="term" value="F:DNA-binding transcription factor activity"/>
    <property type="evidence" value="ECO:0007669"/>
    <property type="project" value="TreeGrafter"/>
</dbReference>
<dbReference type="CDD" id="cd06267">
    <property type="entry name" value="PBP1_LacI_sugar_binding-like"/>
    <property type="match status" value="1"/>
</dbReference>
<dbReference type="InterPro" id="IPR028082">
    <property type="entry name" value="Peripla_BP_I"/>
</dbReference>
<keyword evidence="1" id="KW-0805">Transcription regulation</keyword>
<evidence type="ECO:0000256" key="1">
    <source>
        <dbReference type="ARBA" id="ARBA00023015"/>
    </source>
</evidence>
<dbReference type="STRING" id="1683.Bang102_004400"/>
<dbReference type="EMBL" id="ABYS02000004">
    <property type="protein sequence ID" value="EEP21144.1"/>
    <property type="molecule type" value="Genomic_DNA"/>
</dbReference>
<dbReference type="eggNOG" id="COG1609">
    <property type="taxonomic scope" value="Bacteria"/>
</dbReference>
<keyword evidence="7" id="KW-1185">Reference proteome</keyword>
<comment type="caution">
    <text evidence="6">The sequence shown here is derived from an EMBL/GenBank/DDBJ whole genome shotgun (WGS) entry which is preliminary data.</text>
</comment>
<dbReference type="AlphaFoldDB" id="C4FDW3"/>
<dbReference type="PANTHER" id="PTHR30146">
    <property type="entry name" value="LACI-RELATED TRANSCRIPTIONAL REPRESSOR"/>
    <property type="match status" value="1"/>
</dbReference>
<evidence type="ECO:0000256" key="3">
    <source>
        <dbReference type="ARBA" id="ARBA00023163"/>
    </source>
</evidence>